<dbReference type="PROSITE" id="PS50082">
    <property type="entry name" value="WD_REPEATS_2"/>
    <property type="match status" value="2"/>
</dbReference>
<dbReference type="Gene3D" id="2.130.10.10">
    <property type="entry name" value="YVTN repeat-like/Quinoprotein amine dehydrogenase"/>
    <property type="match status" value="1"/>
</dbReference>
<organism evidence="4 5">
    <name type="scientific">Hyphodiscus hymeniophilus</name>
    <dbReference type="NCBI Taxonomy" id="353542"/>
    <lineage>
        <taxon>Eukaryota</taxon>
        <taxon>Fungi</taxon>
        <taxon>Dikarya</taxon>
        <taxon>Ascomycota</taxon>
        <taxon>Pezizomycotina</taxon>
        <taxon>Leotiomycetes</taxon>
        <taxon>Helotiales</taxon>
        <taxon>Hyphodiscaceae</taxon>
        <taxon>Hyphodiscus</taxon>
    </lineage>
</organism>
<accession>A0A9P6VPW8</accession>
<dbReference type="InterPro" id="IPR015943">
    <property type="entry name" value="WD40/YVTN_repeat-like_dom_sf"/>
</dbReference>
<keyword evidence="5" id="KW-1185">Reference proteome</keyword>
<keyword evidence="1 3" id="KW-0853">WD repeat</keyword>
<dbReference type="InterPro" id="IPR051350">
    <property type="entry name" value="WD_repeat-ST_regulator"/>
</dbReference>
<name>A0A9P6VPW8_9HELO</name>
<dbReference type="EMBL" id="VNKQ01000004">
    <property type="protein sequence ID" value="KAG0651669.1"/>
    <property type="molecule type" value="Genomic_DNA"/>
</dbReference>
<feature type="repeat" description="WD" evidence="3">
    <location>
        <begin position="71"/>
        <end position="112"/>
    </location>
</feature>
<comment type="caution">
    <text evidence="4">The sequence shown here is derived from an EMBL/GenBank/DDBJ whole genome shotgun (WGS) entry which is preliminary data.</text>
</comment>
<dbReference type="AlphaFoldDB" id="A0A9P6VPW8"/>
<dbReference type="PROSITE" id="PS50294">
    <property type="entry name" value="WD_REPEATS_REGION"/>
    <property type="match status" value="1"/>
</dbReference>
<sequence>MTNLAPSPARQQVAAPTKKQVQLTEKISLKHHTDEVWDVCFSHNGMRLASSGADMTTIIYSVDTFEVLHSLEGHSAGIGSVSWSPDDSKIVTCSQDFTATLWDTTTGKSLQTLTGFNGPVTSCVWLPSSQEFVTTALSCLESCMSLCLWSASSTHPVCKFPVRAPLLGCVLLPDKKIASFDNKRNVYVHDLDLKQQVELRKVDMDLSSMCVSELGKPHALMLRNDGWIEMIDVRSMDMMTNMVKVFKMKNYGTFVIKATFGGEDEEFVASGSEGKFLPHGNLVRD</sequence>
<dbReference type="PANTHER" id="PTHR22838">
    <property type="entry name" value="WD REPEAT PROTEIN 26-RELATED"/>
    <property type="match status" value="1"/>
</dbReference>
<protein>
    <submittedName>
        <fullName evidence="4">WD repeat-containing</fullName>
    </submittedName>
</protein>
<evidence type="ECO:0000313" key="4">
    <source>
        <dbReference type="EMBL" id="KAG0651669.1"/>
    </source>
</evidence>
<dbReference type="PROSITE" id="PS00678">
    <property type="entry name" value="WD_REPEATS_1"/>
    <property type="match status" value="1"/>
</dbReference>
<keyword evidence="2" id="KW-0677">Repeat</keyword>
<evidence type="ECO:0000256" key="3">
    <source>
        <dbReference type="PROSITE-ProRule" id="PRU00221"/>
    </source>
</evidence>
<dbReference type="Proteomes" id="UP000785200">
    <property type="component" value="Unassembled WGS sequence"/>
</dbReference>
<dbReference type="InterPro" id="IPR036322">
    <property type="entry name" value="WD40_repeat_dom_sf"/>
</dbReference>
<dbReference type="SUPFAM" id="SSF50978">
    <property type="entry name" value="WD40 repeat-like"/>
    <property type="match status" value="1"/>
</dbReference>
<dbReference type="PANTHER" id="PTHR22838:SF0">
    <property type="entry name" value="WD REPEAT-CONTAINING PROTEIN 26"/>
    <property type="match status" value="1"/>
</dbReference>
<evidence type="ECO:0000256" key="1">
    <source>
        <dbReference type="ARBA" id="ARBA00022574"/>
    </source>
</evidence>
<dbReference type="Pfam" id="PF00400">
    <property type="entry name" value="WD40"/>
    <property type="match status" value="3"/>
</dbReference>
<gene>
    <name evidence="4" type="ORF">D0Z07_1575</name>
</gene>
<feature type="repeat" description="WD" evidence="3">
    <location>
        <begin position="29"/>
        <end position="70"/>
    </location>
</feature>
<evidence type="ECO:0000256" key="2">
    <source>
        <dbReference type="ARBA" id="ARBA00022737"/>
    </source>
</evidence>
<proteinExistence type="predicted"/>
<dbReference type="GO" id="GO:0034657">
    <property type="term" value="C:GID complex"/>
    <property type="evidence" value="ECO:0007669"/>
    <property type="project" value="TreeGrafter"/>
</dbReference>
<dbReference type="InterPro" id="IPR019775">
    <property type="entry name" value="WD40_repeat_CS"/>
</dbReference>
<dbReference type="InterPro" id="IPR001680">
    <property type="entry name" value="WD40_rpt"/>
</dbReference>
<dbReference type="GO" id="GO:0043161">
    <property type="term" value="P:proteasome-mediated ubiquitin-dependent protein catabolic process"/>
    <property type="evidence" value="ECO:0007669"/>
    <property type="project" value="TreeGrafter"/>
</dbReference>
<dbReference type="SMART" id="SM00320">
    <property type="entry name" value="WD40"/>
    <property type="match status" value="4"/>
</dbReference>
<reference evidence="4" key="1">
    <citation type="submission" date="2019-07" db="EMBL/GenBank/DDBJ databases">
        <title>Hyphodiscus hymeniophilus genome sequencing and assembly.</title>
        <authorList>
            <person name="Kramer G."/>
            <person name="Nodwell J."/>
        </authorList>
    </citation>
    <scope>NUCLEOTIDE SEQUENCE</scope>
    <source>
        <strain evidence="4">ATCC 34498</strain>
    </source>
</reference>
<evidence type="ECO:0000313" key="5">
    <source>
        <dbReference type="Proteomes" id="UP000785200"/>
    </source>
</evidence>
<dbReference type="OrthoDB" id="972532at2759"/>